<feature type="chain" id="PRO_5040498666" evidence="2">
    <location>
        <begin position="19"/>
        <end position="102"/>
    </location>
</feature>
<sequence length="102" mass="10059">MQLSFALVTALFACAAVARPMPASGLARRQDGCETNSSMGDDTSTSSTACSTGDGSATASSTASTGDGPVTSSSAGSTLGFPDDPPANENPRIVGILPVGFR</sequence>
<keyword evidence="4" id="KW-1185">Reference proteome</keyword>
<evidence type="ECO:0000313" key="4">
    <source>
        <dbReference type="Proteomes" id="UP000799772"/>
    </source>
</evidence>
<evidence type="ECO:0000313" key="3">
    <source>
        <dbReference type="EMBL" id="KAF2104116.1"/>
    </source>
</evidence>
<feature type="region of interest" description="Disordered" evidence="1">
    <location>
        <begin position="23"/>
        <end position="102"/>
    </location>
</feature>
<gene>
    <name evidence="3" type="ORF">NA57DRAFT_50963</name>
</gene>
<dbReference type="EMBL" id="ML978121">
    <property type="protein sequence ID" value="KAF2104116.1"/>
    <property type="molecule type" value="Genomic_DNA"/>
</dbReference>
<dbReference type="AlphaFoldDB" id="A0A9P4ITQ8"/>
<comment type="caution">
    <text evidence="3">The sequence shown here is derived from an EMBL/GenBank/DDBJ whole genome shotgun (WGS) entry which is preliminary data.</text>
</comment>
<name>A0A9P4ITQ8_9PEZI</name>
<protein>
    <submittedName>
        <fullName evidence="3">Uncharacterized protein</fullName>
    </submittedName>
</protein>
<evidence type="ECO:0000256" key="1">
    <source>
        <dbReference type="SAM" id="MobiDB-lite"/>
    </source>
</evidence>
<proteinExistence type="predicted"/>
<organism evidence="3 4">
    <name type="scientific">Rhizodiscina lignyota</name>
    <dbReference type="NCBI Taxonomy" id="1504668"/>
    <lineage>
        <taxon>Eukaryota</taxon>
        <taxon>Fungi</taxon>
        <taxon>Dikarya</taxon>
        <taxon>Ascomycota</taxon>
        <taxon>Pezizomycotina</taxon>
        <taxon>Dothideomycetes</taxon>
        <taxon>Pleosporomycetidae</taxon>
        <taxon>Aulographales</taxon>
        <taxon>Rhizodiscinaceae</taxon>
        <taxon>Rhizodiscina</taxon>
    </lineage>
</organism>
<keyword evidence="2" id="KW-0732">Signal</keyword>
<accession>A0A9P4ITQ8</accession>
<dbReference type="Proteomes" id="UP000799772">
    <property type="component" value="Unassembled WGS sequence"/>
</dbReference>
<feature type="signal peptide" evidence="2">
    <location>
        <begin position="1"/>
        <end position="18"/>
    </location>
</feature>
<reference evidence="3" key="1">
    <citation type="journal article" date="2020" name="Stud. Mycol.">
        <title>101 Dothideomycetes genomes: a test case for predicting lifestyles and emergence of pathogens.</title>
        <authorList>
            <person name="Haridas S."/>
            <person name="Albert R."/>
            <person name="Binder M."/>
            <person name="Bloem J."/>
            <person name="Labutti K."/>
            <person name="Salamov A."/>
            <person name="Andreopoulos B."/>
            <person name="Baker S."/>
            <person name="Barry K."/>
            <person name="Bills G."/>
            <person name="Bluhm B."/>
            <person name="Cannon C."/>
            <person name="Castanera R."/>
            <person name="Culley D."/>
            <person name="Daum C."/>
            <person name="Ezra D."/>
            <person name="Gonzalez J."/>
            <person name="Henrissat B."/>
            <person name="Kuo A."/>
            <person name="Liang C."/>
            <person name="Lipzen A."/>
            <person name="Lutzoni F."/>
            <person name="Magnuson J."/>
            <person name="Mondo S."/>
            <person name="Nolan M."/>
            <person name="Ohm R."/>
            <person name="Pangilinan J."/>
            <person name="Park H.-J."/>
            <person name="Ramirez L."/>
            <person name="Alfaro M."/>
            <person name="Sun H."/>
            <person name="Tritt A."/>
            <person name="Yoshinaga Y."/>
            <person name="Zwiers L.-H."/>
            <person name="Turgeon B."/>
            <person name="Goodwin S."/>
            <person name="Spatafora J."/>
            <person name="Crous P."/>
            <person name="Grigoriev I."/>
        </authorList>
    </citation>
    <scope>NUCLEOTIDE SEQUENCE</scope>
    <source>
        <strain evidence="3">CBS 133067</strain>
    </source>
</reference>
<evidence type="ECO:0000256" key="2">
    <source>
        <dbReference type="SAM" id="SignalP"/>
    </source>
</evidence>
<feature type="compositionally biased region" description="Low complexity" evidence="1">
    <location>
        <begin position="35"/>
        <end position="68"/>
    </location>
</feature>